<keyword evidence="3" id="KW-1185">Reference proteome</keyword>
<dbReference type="EMBL" id="WIGM01001024">
    <property type="protein sequence ID" value="KAF6806452.1"/>
    <property type="molecule type" value="Genomic_DNA"/>
</dbReference>
<reference evidence="2" key="1">
    <citation type="journal article" date="2020" name="Phytopathology">
        <title>Genome Sequence Resources of Colletotrichum truncatum, C. plurivorum, C. musicola, and C. sojae: Four Species Pathogenic to Soybean (Glycine max).</title>
        <authorList>
            <person name="Rogerio F."/>
            <person name="Boufleur T.R."/>
            <person name="Ciampi-Guillardi M."/>
            <person name="Sukno S.A."/>
            <person name="Thon M.R."/>
            <person name="Massola Junior N.S."/>
            <person name="Baroncelli R."/>
        </authorList>
    </citation>
    <scope>NUCLEOTIDE SEQUENCE</scope>
    <source>
        <strain evidence="2">LFN0074</strain>
    </source>
</reference>
<protein>
    <submittedName>
        <fullName evidence="2">Uncharacterized protein</fullName>
    </submittedName>
</protein>
<evidence type="ECO:0000313" key="3">
    <source>
        <dbReference type="Proteomes" id="UP000639643"/>
    </source>
</evidence>
<name>A0A8H6J4Y3_9PEZI</name>
<feature type="compositionally biased region" description="Polar residues" evidence="1">
    <location>
        <begin position="84"/>
        <end position="93"/>
    </location>
</feature>
<feature type="compositionally biased region" description="Basic and acidic residues" evidence="1">
    <location>
        <begin position="42"/>
        <end position="61"/>
    </location>
</feature>
<sequence length="93" mass="9937">MDREWEPVDGQRTPFYPAHPAPAPTPNMAARSTPAPPIARAGRADADADIGRVLRKTEESRPVLSENASRNLHTAAVAADIPHKSTTSTARDG</sequence>
<dbReference type="Proteomes" id="UP000639643">
    <property type="component" value="Unassembled WGS sequence"/>
</dbReference>
<comment type="caution">
    <text evidence="2">The sequence shown here is derived from an EMBL/GenBank/DDBJ whole genome shotgun (WGS) entry which is preliminary data.</text>
</comment>
<evidence type="ECO:0000256" key="1">
    <source>
        <dbReference type="SAM" id="MobiDB-lite"/>
    </source>
</evidence>
<organism evidence="2 3">
    <name type="scientific">Colletotrichum musicola</name>
    <dbReference type="NCBI Taxonomy" id="2175873"/>
    <lineage>
        <taxon>Eukaryota</taxon>
        <taxon>Fungi</taxon>
        <taxon>Dikarya</taxon>
        <taxon>Ascomycota</taxon>
        <taxon>Pezizomycotina</taxon>
        <taxon>Sordariomycetes</taxon>
        <taxon>Hypocreomycetidae</taxon>
        <taxon>Glomerellales</taxon>
        <taxon>Glomerellaceae</taxon>
        <taxon>Colletotrichum</taxon>
        <taxon>Colletotrichum orchidearum species complex</taxon>
    </lineage>
</organism>
<evidence type="ECO:0000313" key="2">
    <source>
        <dbReference type="EMBL" id="KAF6806452.1"/>
    </source>
</evidence>
<gene>
    <name evidence="2" type="ORF">CMUS01_14358</name>
</gene>
<proteinExistence type="predicted"/>
<feature type="region of interest" description="Disordered" evidence="1">
    <location>
        <begin position="1"/>
        <end position="93"/>
    </location>
</feature>
<accession>A0A8H6J4Y3</accession>
<dbReference type="AlphaFoldDB" id="A0A8H6J4Y3"/>